<dbReference type="AlphaFoldDB" id="A0A9N8ENN1"/>
<keyword evidence="2" id="KW-1185">Reference proteome</keyword>
<dbReference type="Gene3D" id="3.90.1590.10">
    <property type="entry name" value="glutathione-dependent formaldehyde- activating enzyme (gfa)"/>
    <property type="match status" value="1"/>
</dbReference>
<dbReference type="InterPro" id="IPR046149">
    <property type="entry name" value="DUF6151"/>
</dbReference>
<gene>
    <name evidence="1" type="ORF">SEMRO_1294_G260180.1</name>
</gene>
<dbReference type="InterPro" id="IPR011057">
    <property type="entry name" value="Mss4-like_sf"/>
</dbReference>
<dbReference type="EMBL" id="CAICTM010001292">
    <property type="protein sequence ID" value="CAB9522359.1"/>
    <property type="molecule type" value="Genomic_DNA"/>
</dbReference>
<dbReference type="Proteomes" id="UP001153069">
    <property type="component" value="Unassembled WGS sequence"/>
</dbReference>
<dbReference type="OrthoDB" id="63441at2759"/>
<organism evidence="1 2">
    <name type="scientific">Seminavis robusta</name>
    <dbReference type="NCBI Taxonomy" id="568900"/>
    <lineage>
        <taxon>Eukaryota</taxon>
        <taxon>Sar</taxon>
        <taxon>Stramenopiles</taxon>
        <taxon>Ochrophyta</taxon>
        <taxon>Bacillariophyta</taxon>
        <taxon>Bacillariophyceae</taxon>
        <taxon>Bacillariophycidae</taxon>
        <taxon>Naviculales</taxon>
        <taxon>Naviculaceae</taxon>
        <taxon>Seminavis</taxon>
    </lineage>
</organism>
<name>A0A9N8ENN1_9STRA</name>
<proteinExistence type="predicted"/>
<protein>
    <submittedName>
        <fullName evidence="1">Uncharacterized protein</fullName>
    </submittedName>
</protein>
<reference evidence="1" key="1">
    <citation type="submission" date="2020-06" db="EMBL/GenBank/DDBJ databases">
        <authorList>
            <consortium name="Plant Systems Biology data submission"/>
        </authorList>
    </citation>
    <scope>NUCLEOTIDE SEQUENCE</scope>
    <source>
        <strain evidence="1">D6</strain>
    </source>
</reference>
<dbReference type="Pfam" id="PF19648">
    <property type="entry name" value="DUF6151"/>
    <property type="match status" value="1"/>
</dbReference>
<sequence>MHGSMPAATFNLVVGLSASTAAIAVFLWRQSSKGPTPLSLKAECVCGEVQFSVDAPTPVHLVCYCDDCQHYSQYCLATAAGADKPTRVVTDIQGGTRTCQVYRRNVRVTSGKDLLQFTYYNPDKVPSRPQRMFRAYTTCCHTPMISAFWNELTVMGLYAGNLKIGNGPLAAVLQPNAVSKLWDDNADSLIVVPAPEYRINCEYALAVEAMPPPKGQRGFPLFFLLRFLWRNFIVGPKVRVPQDFHMPQGNEAIMIQ</sequence>
<evidence type="ECO:0000313" key="2">
    <source>
        <dbReference type="Proteomes" id="UP001153069"/>
    </source>
</evidence>
<comment type="caution">
    <text evidence="1">The sequence shown here is derived from an EMBL/GenBank/DDBJ whole genome shotgun (WGS) entry which is preliminary data.</text>
</comment>
<accession>A0A9N8ENN1</accession>
<evidence type="ECO:0000313" key="1">
    <source>
        <dbReference type="EMBL" id="CAB9522359.1"/>
    </source>
</evidence>
<dbReference type="SUPFAM" id="SSF51316">
    <property type="entry name" value="Mss4-like"/>
    <property type="match status" value="1"/>
</dbReference>